<feature type="transmembrane region" description="Helical" evidence="7">
    <location>
        <begin position="40"/>
        <end position="62"/>
    </location>
</feature>
<evidence type="ECO:0000256" key="2">
    <source>
        <dbReference type="ARBA" id="ARBA00009399"/>
    </source>
</evidence>
<organism evidence="9 10">
    <name type="scientific">Streptomyces halobius</name>
    <dbReference type="NCBI Taxonomy" id="2879846"/>
    <lineage>
        <taxon>Bacteria</taxon>
        <taxon>Bacillati</taxon>
        <taxon>Actinomycetota</taxon>
        <taxon>Actinomycetes</taxon>
        <taxon>Kitasatosporales</taxon>
        <taxon>Streptomycetaceae</taxon>
        <taxon>Streptomyces</taxon>
    </lineage>
</organism>
<evidence type="ECO:0000313" key="9">
    <source>
        <dbReference type="EMBL" id="UQA95137.1"/>
    </source>
</evidence>
<gene>
    <name evidence="9" type="ORF">K9S39_27695</name>
</gene>
<keyword evidence="4 7" id="KW-1133">Transmembrane helix</keyword>
<proteinExistence type="inferred from homology"/>
<keyword evidence="10" id="KW-1185">Reference proteome</keyword>
<evidence type="ECO:0000256" key="1">
    <source>
        <dbReference type="ARBA" id="ARBA00004141"/>
    </source>
</evidence>
<dbReference type="Proteomes" id="UP000830115">
    <property type="component" value="Chromosome"/>
</dbReference>
<sequence length="150" mass="16478">MAARPRAVAWGQIARFTLVGGVNTLTFYLCYLPLHRLLPYFAAYTGGFVVSLVGSFFLNTYFTYRTRPTWTKFLLFPLTQVTNYVVQSAGLVTLVGWFGMNSAVAPLVAALLAIPVTFAVSRRTLLPGRRGMRPQPPAPPYAAAPKLPHA</sequence>
<dbReference type="Pfam" id="PF04138">
    <property type="entry name" value="GtrA_DPMS_TM"/>
    <property type="match status" value="1"/>
</dbReference>
<dbReference type="PANTHER" id="PTHR38459:SF1">
    <property type="entry name" value="PROPHAGE BACTOPRENOL-LINKED GLUCOSE TRANSLOCASE HOMOLOG"/>
    <property type="match status" value="1"/>
</dbReference>
<evidence type="ECO:0000256" key="4">
    <source>
        <dbReference type="ARBA" id="ARBA00022989"/>
    </source>
</evidence>
<comment type="subcellular location">
    <subcellularLocation>
        <location evidence="1">Membrane</location>
        <topology evidence="1">Multi-pass membrane protein</topology>
    </subcellularLocation>
</comment>
<evidence type="ECO:0000256" key="6">
    <source>
        <dbReference type="SAM" id="MobiDB-lite"/>
    </source>
</evidence>
<evidence type="ECO:0000259" key="8">
    <source>
        <dbReference type="Pfam" id="PF04138"/>
    </source>
</evidence>
<evidence type="ECO:0000256" key="3">
    <source>
        <dbReference type="ARBA" id="ARBA00022692"/>
    </source>
</evidence>
<name>A0ABY4MCL8_9ACTN</name>
<dbReference type="RefSeq" id="WP_248865997.1">
    <property type="nucleotide sequence ID" value="NZ_CP086322.1"/>
</dbReference>
<keyword evidence="3 7" id="KW-0812">Transmembrane</keyword>
<evidence type="ECO:0000256" key="5">
    <source>
        <dbReference type="ARBA" id="ARBA00023136"/>
    </source>
</evidence>
<keyword evidence="5 7" id="KW-0472">Membrane</keyword>
<feature type="domain" description="GtrA/DPMS transmembrane" evidence="8">
    <location>
        <begin position="15"/>
        <end position="123"/>
    </location>
</feature>
<dbReference type="PANTHER" id="PTHR38459">
    <property type="entry name" value="PROPHAGE BACTOPRENOL-LINKED GLUCOSE TRANSLOCASE HOMOLOG"/>
    <property type="match status" value="1"/>
</dbReference>
<dbReference type="EMBL" id="CP086322">
    <property type="protein sequence ID" value="UQA95137.1"/>
    <property type="molecule type" value="Genomic_DNA"/>
</dbReference>
<evidence type="ECO:0000313" key="10">
    <source>
        <dbReference type="Proteomes" id="UP000830115"/>
    </source>
</evidence>
<dbReference type="InterPro" id="IPR007267">
    <property type="entry name" value="GtrA_DPMS_TM"/>
</dbReference>
<dbReference type="InterPro" id="IPR051401">
    <property type="entry name" value="GtrA_CellWall_Glycosyl"/>
</dbReference>
<feature type="transmembrane region" description="Helical" evidence="7">
    <location>
        <begin position="74"/>
        <end position="97"/>
    </location>
</feature>
<reference evidence="9" key="1">
    <citation type="submission" date="2021-10" db="EMBL/GenBank/DDBJ databases">
        <title>Streptomyces nigrumlapis sp.nov.,an antimicrobial producing actinobacterium isolated from Black Gobi rocks.</title>
        <authorList>
            <person name="Wen Y."/>
            <person name="Zhang W."/>
            <person name="Liu X.G."/>
        </authorList>
    </citation>
    <scope>NUCLEOTIDE SEQUENCE</scope>
    <source>
        <strain evidence="9">ST13-2-2</strain>
    </source>
</reference>
<feature type="region of interest" description="Disordered" evidence="6">
    <location>
        <begin position="129"/>
        <end position="150"/>
    </location>
</feature>
<accession>A0ABY4MCL8</accession>
<feature type="transmembrane region" description="Helical" evidence="7">
    <location>
        <begin position="12"/>
        <end position="34"/>
    </location>
</feature>
<comment type="similarity">
    <text evidence="2">Belongs to the GtrA family.</text>
</comment>
<feature type="transmembrane region" description="Helical" evidence="7">
    <location>
        <begin position="103"/>
        <end position="120"/>
    </location>
</feature>
<protein>
    <submittedName>
        <fullName evidence="9">GtrA family protein</fullName>
    </submittedName>
</protein>
<evidence type="ECO:0000256" key="7">
    <source>
        <dbReference type="SAM" id="Phobius"/>
    </source>
</evidence>